<dbReference type="AlphaFoldDB" id="A0A3M3JAT2"/>
<gene>
    <name evidence="1" type="ORF">ALQ65_200343</name>
</gene>
<name>A0A3M3JAT2_9PSED</name>
<evidence type="ECO:0000313" key="2">
    <source>
        <dbReference type="Proteomes" id="UP000271468"/>
    </source>
</evidence>
<protein>
    <submittedName>
        <fullName evidence="1">Uncharacterized protein</fullName>
    </submittedName>
</protein>
<organism evidence="1 2">
    <name type="scientific">Pseudomonas syringae pv. coriandricola</name>
    <dbReference type="NCBI Taxonomy" id="264453"/>
    <lineage>
        <taxon>Bacteria</taxon>
        <taxon>Pseudomonadati</taxon>
        <taxon>Pseudomonadota</taxon>
        <taxon>Gammaproteobacteria</taxon>
        <taxon>Pseudomonadales</taxon>
        <taxon>Pseudomonadaceae</taxon>
        <taxon>Pseudomonas</taxon>
    </lineage>
</organism>
<sequence length="167" mass="19115">MPKTANANAHDLSLVPFLDDFRALAFRVMKLMPGQERKEQYMFIRLLPLLLAMLVAGCDQTESRHEQEGVERQLIQGMHAEFFKVADGNNIWFEVAISVDNSKTFRMPVFFSQNGKLVKVTDSQAQSIFDSWLKERAKNIAAFGSLDEQSGMKDPFLALDVNRWEKK</sequence>
<dbReference type="RefSeq" id="WP_230081024.1">
    <property type="nucleotide sequence ID" value="NZ_RBOV01000370.1"/>
</dbReference>
<reference evidence="1 2" key="1">
    <citation type="submission" date="2018-08" db="EMBL/GenBank/DDBJ databases">
        <title>Recombination of ecologically and evolutionarily significant loci maintains genetic cohesion in the Pseudomonas syringae species complex.</title>
        <authorList>
            <person name="Dillon M."/>
            <person name="Thakur S."/>
            <person name="Almeida R.N.D."/>
            <person name="Weir B.S."/>
            <person name="Guttman D.S."/>
        </authorList>
    </citation>
    <scope>NUCLEOTIDE SEQUENCE [LARGE SCALE GENOMIC DNA]</scope>
    <source>
        <strain evidence="1 2">ICMP 12341</strain>
    </source>
</reference>
<comment type="caution">
    <text evidence="1">The sequence shown here is derived from an EMBL/GenBank/DDBJ whole genome shotgun (WGS) entry which is preliminary data.</text>
</comment>
<dbReference type="Proteomes" id="UP000271468">
    <property type="component" value="Unassembled WGS sequence"/>
</dbReference>
<accession>A0A3M3JAT2</accession>
<proteinExistence type="predicted"/>
<evidence type="ECO:0000313" key="1">
    <source>
        <dbReference type="EMBL" id="RMN07305.1"/>
    </source>
</evidence>
<dbReference type="EMBL" id="RBOV01000370">
    <property type="protein sequence ID" value="RMN07305.1"/>
    <property type="molecule type" value="Genomic_DNA"/>
</dbReference>